<evidence type="ECO:0000256" key="2">
    <source>
        <dbReference type="ARBA" id="ARBA00022525"/>
    </source>
</evidence>
<dbReference type="RefSeq" id="WP_380250059.1">
    <property type="nucleotide sequence ID" value="NZ_JBHUII010000004.1"/>
</dbReference>
<name>A0ABW5BIN1_9PROT</name>
<organism evidence="4 5">
    <name type="scientific">Kiloniella antarctica</name>
    <dbReference type="NCBI Taxonomy" id="1550907"/>
    <lineage>
        <taxon>Bacteria</taxon>
        <taxon>Pseudomonadati</taxon>
        <taxon>Pseudomonadota</taxon>
        <taxon>Alphaproteobacteria</taxon>
        <taxon>Rhodospirillales</taxon>
        <taxon>Kiloniellaceae</taxon>
        <taxon>Kiloniella</taxon>
    </lineage>
</organism>
<keyword evidence="5" id="KW-1185">Reference proteome</keyword>
<dbReference type="SUPFAM" id="SSF51120">
    <property type="entry name" value="beta-Roll"/>
    <property type="match status" value="2"/>
</dbReference>
<dbReference type="PANTHER" id="PTHR38340">
    <property type="entry name" value="S-LAYER PROTEIN"/>
    <property type="match status" value="1"/>
</dbReference>
<protein>
    <submittedName>
        <fullName evidence="4">Type I secretion C-terminal target domain-containing protein</fullName>
    </submittedName>
</protein>
<feature type="region of interest" description="Disordered" evidence="3">
    <location>
        <begin position="1"/>
        <end position="23"/>
    </location>
</feature>
<dbReference type="Gene3D" id="2.150.10.10">
    <property type="entry name" value="Serralysin-like metalloprotease, C-terminal"/>
    <property type="match status" value="2"/>
</dbReference>
<dbReference type="InterPro" id="IPR001343">
    <property type="entry name" value="Hemolysn_Ca-bd"/>
</dbReference>
<dbReference type="NCBIfam" id="TIGR03661">
    <property type="entry name" value="T1SS_VCA0849"/>
    <property type="match status" value="1"/>
</dbReference>
<dbReference type="PRINTS" id="PR00313">
    <property type="entry name" value="CABNDNGRPT"/>
</dbReference>
<keyword evidence="2" id="KW-0964">Secreted</keyword>
<feature type="compositionally biased region" description="Polar residues" evidence="3">
    <location>
        <begin position="1"/>
        <end position="16"/>
    </location>
</feature>
<dbReference type="InterPro" id="IPR011049">
    <property type="entry name" value="Serralysin-like_metalloprot_C"/>
</dbReference>
<comment type="subcellular location">
    <subcellularLocation>
        <location evidence="1">Secreted</location>
    </subcellularLocation>
</comment>
<dbReference type="Proteomes" id="UP001597294">
    <property type="component" value="Unassembled WGS sequence"/>
</dbReference>
<reference evidence="5" key="1">
    <citation type="journal article" date="2019" name="Int. J. Syst. Evol. Microbiol.">
        <title>The Global Catalogue of Microorganisms (GCM) 10K type strain sequencing project: providing services to taxonomists for standard genome sequencing and annotation.</title>
        <authorList>
            <consortium name="The Broad Institute Genomics Platform"/>
            <consortium name="The Broad Institute Genome Sequencing Center for Infectious Disease"/>
            <person name="Wu L."/>
            <person name="Ma J."/>
        </authorList>
    </citation>
    <scope>NUCLEOTIDE SEQUENCE [LARGE SCALE GENOMIC DNA]</scope>
    <source>
        <strain evidence="5">CGMCC 4.7192</strain>
    </source>
</reference>
<dbReference type="InterPro" id="IPR050557">
    <property type="entry name" value="RTX_toxin/Mannuronan_C5-epim"/>
</dbReference>
<comment type="caution">
    <text evidence="4">The sequence shown here is derived from an EMBL/GenBank/DDBJ whole genome shotgun (WGS) entry which is preliminary data.</text>
</comment>
<evidence type="ECO:0000313" key="5">
    <source>
        <dbReference type="Proteomes" id="UP001597294"/>
    </source>
</evidence>
<dbReference type="EMBL" id="JBHUII010000004">
    <property type="protein sequence ID" value="MFD2205444.1"/>
    <property type="molecule type" value="Genomic_DNA"/>
</dbReference>
<evidence type="ECO:0000256" key="1">
    <source>
        <dbReference type="ARBA" id="ARBA00004613"/>
    </source>
</evidence>
<accession>A0ABW5BIN1</accession>
<gene>
    <name evidence="4" type="ORF">ACFSKO_07475</name>
</gene>
<dbReference type="PANTHER" id="PTHR38340:SF1">
    <property type="entry name" value="S-LAYER PROTEIN"/>
    <property type="match status" value="1"/>
</dbReference>
<dbReference type="Pfam" id="PF00353">
    <property type="entry name" value="HemolysinCabind"/>
    <property type="match status" value="9"/>
</dbReference>
<evidence type="ECO:0000313" key="4">
    <source>
        <dbReference type="EMBL" id="MFD2205444.1"/>
    </source>
</evidence>
<evidence type="ECO:0000256" key="3">
    <source>
        <dbReference type="SAM" id="MobiDB-lite"/>
    </source>
</evidence>
<dbReference type="InterPro" id="IPR019960">
    <property type="entry name" value="T1SS_VCA0849"/>
</dbReference>
<proteinExistence type="predicted"/>
<sequence length="613" mass="63965">MATHIVKNSTVENAENTAHPDNLVNDDINTDLTQVAEISDNALQRLQFASTLNDENSFDSFLQSLSAAERDEINDILNPAPIETAAGEAVTLVGGGGSNYNDDLGSAIDLLSKQGVIDPTELEFGLIASERSRTGNSSDQLNGFDALPVPFLNLILNLRPFSIRDQGTYGNQPITLRGGDGDDVLVDTGIIMGDGANNVYEISFAQNLAPTDTILLQGFPAGTILNQGTMIPGSNGTEWEVISPFTSIVFSADNSWVPGSYTIQASSVGLSSNITITHQTSTSFGDDHITGGTTDDTIFGDDAYVSNVVTGNDIINGDAGNDTLYGDASYLSNSTAGNDQISGGTGDDLIFGDAGTINDSICGEDIIYGDDGNDRIYGDSSVLGNSNGGDDILYGGNGDDLIVGDSSTLSTYDTGTYSGGNDTIYGGSGNDTIYGDAASQNGYIQGFGFNFAKGGNDIIDGGDGDDIIYGDSGFYAMSSGSGVGGDDIITGGRGNDSMYGVDGNDRFVFRQADIATNGPAETDTIKDFKFDDVIDLGDLLSTAQTVSNLDQYLDFSQGPNGVNIDIDVDQDGVTDHTIILENLSLSHLSGGMGTSDTDILTNMLNQNALDTLA</sequence>